<evidence type="ECO:0000313" key="2">
    <source>
        <dbReference type="EMBL" id="KAF8470490.1"/>
    </source>
</evidence>
<feature type="region of interest" description="Disordered" evidence="1">
    <location>
        <begin position="508"/>
        <end position="692"/>
    </location>
</feature>
<feature type="compositionally biased region" description="Basic residues" evidence="1">
    <location>
        <begin position="683"/>
        <end position="692"/>
    </location>
</feature>
<feature type="region of interest" description="Disordered" evidence="1">
    <location>
        <begin position="54"/>
        <end position="124"/>
    </location>
</feature>
<feature type="region of interest" description="Disordered" evidence="1">
    <location>
        <begin position="136"/>
        <end position="344"/>
    </location>
</feature>
<feature type="compositionally biased region" description="Basic and acidic residues" evidence="1">
    <location>
        <begin position="193"/>
        <end position="217"/>
    </location>
</feature>
<feature type="compositionally biased region" description="Acidic residues" evidence="1">
    <location>
        <begin position="377"/>
        <end position="389"/>
    </location>
</feature>
<feature type="compositionally biased region" description="Polar residues" evidence="1">
    <location>
        <begin position="662"/>
        <end position="671"/>
    </location>
</feature>
<organism evidence="2 3">
    <name type="scientific">Russula ochroleuca</name>
    <dbReference type="NCBI Taxonomy" id="152965"/>
    <lineage>
        <taxon>Eukaryota</taxon>
        <taxon>Fungi</taxon>
        <taxon>Dikarya</taxon>
        <taxon>Basidiomycota</taxon>
        <taxon>Agaricomycotina</taxon>
        <taxon>Agaricomycetes</taxon>
        <taxon>Russulales</taxon>
        <taxon>Russulaceae</taxon>
        <taxon>Russula</taxon>
    </lineage>
</organism>
<dbReference type="Proteomes" id="UP000759537">
    <property type="component" value="Unassembled WGS sequence"/>
</dbReference>
<comment type="caution">
    <text evidence="2">The sequence shown here is derived from an EMBL/GenBank/DDBJ whole genome shotgun (WGS) entry which is preliminary data.</text>
</comment>
<feature type="compositionally biased region" description="Low complexity" evidence="1">
    <location>
        <begin position="517"/>
        <end position="528"/>
    </location>
</feature>
<evidence type="ECO:0008006" key="4">
    <source>
        <dbReference type="Google" id="ProtNLM"/>
    </source>
</evidence>
<name>A0A9P5MQR8_9AGAM</name>
<feature type="region of interest" description="Disordered" evidence="1">
    <location>
        <begin position="27"/>
        <end position="46"/>
    </location>
</feature>
<accession>A0A9P5MQR8</accession>
<reference evidence="2" key="1">
    <citation type="submission" date="2019-10" db="EMBL/GenBank/DDBJ databases">
        <authorList>
            <consortium name="DOE Joint Genome Institute"/>
            <person name="Kuo A."/>
            <person name="Miyauchi S."/>
            <person name="Kiss E."/>
            <person name="Drula E."/>
            <person name="Kohler A."/>
            <person name="Sanchez-Garcia M."/>
            <person name="Andreopoulos B."/>
            <person name="Barry K.W."/>
            <person name="Bonito G."/>
            <person name="Buee M."/>
            <person name="Carver A."/>
            <person name="Chen C."/>
            <person name="Cichocki N."/>
            <person name="Clum A."/>
            <person name="Culley D."/>
            <person name="Crous P.W."/>
            <person name="Fauchery L."/>
            <person name="Girlanda M."/>
            <person name="Hayes R."/>
            <person name="Keri Z."/>
            <person name="LaButti K."/>
            <person name="Lipzen A."/>
            <person name="Lombard V."/>
            <person name="Magnuson J."/>
            <person name="Maillard F."/>
            <person name="Morin E."/>
            <person name="Murat C."/>
            <person name="Nolan M."/>
            <person name="Ohm R."/>
            <person name="Pangilinan J."/>
            <person name="Pereira M."/>
            <person name="Perotto S."/>
            <person name="Peter M."/>
            <person name="Riley R."/>
            <person name="Sitrit Y."/>
            <person name="Stielow B."/>
            <person name="Szollosi G."/>
            <person name="Zifcakova L."/>
            <person name="Stursova M."/>
            <person name="Spatafora J.W."/>
            <person name="Tedersoo L."/>
            <person name="Vaario L.-M."/>
            <person name="Yamada A."/>
            <person name="Yan M."/>
            <person name="Wang P."/>
            <person name="Xu J."/>
            <person name="Bruns T."/>
            <person name="Baldrian P."/>
            <person name="Vilgalys R."/>
            <person name="Henrissat B."/>
            <person name="Grigoriev I.V."/>
            <person name="Hibbett D."/>
            <person name="Nagy L.G."/>
            <person name="Martin F.M."/>
        </authorList>
    </citation>
    <scope>NUCLEOTIDE SEQUENCE</scope>
    <source>
        <strain evidence="2">Prilba</strain>
    </source>
</reference>
<evidence type="ECO:0000313" key="3">
    <source>
        <dbReference type="Proteomes" id="UP000759537"/>
    </source>
</evidence>
<gene>
    <name evidence="2" type="ORF">DFH94DRAFT_656519</name>
</gene>
<feature type="compositionally biased region" description="Polar residues" evidence="1">
    <location>
        <begin position="401"/>
        <end position="416"/>
    </location>
</feature>
<dbReference type="AlphaFoldDB" id="A0A9P5MQR8"/>
<dbReference type="OrthoDB" id="21413at2759"/>
<keyword evidence="3" id="KW-1185">Reference proteome</keyword>
<feature type="compositionally biased region" description="Basic and acidic residues" evidence="1">
    <location>
        <begin position="144"/>
        <end position="182"/>
    </location>
</feature>
<reference evidence="2" key="2">
    <citation type="journal article" date="2020" name="Nat. Commun.">
        <title>Large-scale genome sequencing of mycorrhizal fungi provides insights into the early evolution of symbiotic traits.</title>
        <authorList>
            <person name="Miyauchi S."/>
            <person name="Kiss E."/>
            <person name="Kuo A."/>
            <person name="Drula E."/>
            <person name="Kohler A."/>
            <person name="Sanchez-Garcia M."/>
            <person name="Morin E."/>
            <person name="Andreopoulos B."/>
            <person name="Barry K.W."/>
            <person name="Bonito G."/>
            <person name="Buee M."/>
            <person name="Carver A."/>
            <person name="Chen C."/>
            <person name="Cichocki N."/>
            <person name="Clum A."/>
            <person name="Culley D."/>
            <person name="Crous P.W."/>
            <person name="Fauchery L."/>
            <person name="Girlanda M."/>
            <person name="Hayes R.D."/>
            <person name="Keri Z."/>
            <person name="LaButti K."/>
            <person name="Lipzen A."/>
            <person name="Lombard V."/>
            <person name="Magnuson J."/>
            <person name="Maillard F."/>
            <person name="Murat C."/>
            <person name="Nolan M."/>
            <person name="Ohm R.A."/>
            <person name="Pangilinan J."/>
            <person name="Pereira M.F."/>
            <person name="Perotto S."/>
            <person name="Peter M."/>
            <person name="Pfister S."/>
            <person name="Riley R."/>
            <person name="Sitrit Y."/>
            <person name="Stielow J.B."/>
            <person name="Szollosi G."/>
            <person name="Zifcakova L."/>
            <person name="Stursova M."/>
            <person name="Spatafora J.W."/>
            <person name="Tedersoo L."/>
            <person name="Vaario L.M."/>
            <person name="Yamada A."/>
            <person name="Yan M."/>
            <person name="Wang P."/>
            <person name="Xu J."/>
            <person name="Bruns T."/>
            <person name="Baldrian P."/>
            <person name="Vilgalys R."/>
            <person name="Dunand C."/>
            <person name="Henrissat B."/>
            <person name="Grigoriev I.V."/>
            <person name="Hibbett D."/>
            <person name="Nagy L.G."/>
            <person name="Martin F.M."/>
        </authorList>
    </citation>
    <scope>NUCLEOTIDE SEQUENCE</scope>
    <source>
        <strain evidence="2">Prilba</strain>
    </source>
</reference>
<sequence length="692" mass="74397">MAADPPGTTKSLGDSRAEVLQSLVSSLAPRESASAEIPSKEDVSKLSDKLKQLLGDVDQPPGPVQRNERGELLNEEGLPIIEISEPMERAPEPASGASSGTDPIERAEDTSFVPMYQLPPVDRARNRAQMNRILDMLQEEERIESERQQARDREQRREELEELRANAKAGPERVKAAKEMQKKMGKALLKNMADAREREEKEKARQEREDLEREEARKSRKPRKSVSWAELPKQERSSARSPTHDAAGSDLPGRPPMRPYVVERFPARSGASSPPPPIPVGDSDDESDPPSPVPSDSDASGEIRSDSVPFPTPEHAQSDDGSEDEDEPVESHDGSEDGFDIDAMQHQREIALAYFERRNTIGADAARAMSAHSPDLDGGENEWEQEDVPLEAMLAGPRPKPSQSKFKSERLAQTYSDDTRLPSSTPPTFPATPAVLPSSIGGTLRSAVRMGRLERGQLVGNGDDGEEDGGDDTTNARNREFTEALYRGDVTNAGAAGNTDALIAALETAYGAPPKQPQHSHPSAQSPPTVVTASILASAVPPKTAPPVAQKSSKFKLARAVPPQTIDNDEGLREGGADMVEQRTGAPPVPGTSASQLPPMIVDSPSFAPPPPPGGSGGGGGGDAPSPMVTAIIDSPSFQKPQSPLSSARPMRRPPTVLPSVRESSGTQRQQDTSKHEPGQKASRFKAQRAEP</sequence>
<feature type="region of interest" description="Disordered" evidence="1">
    <location>
        <begin position="366"/>
        <end position="480"/>
    </location>
</feature>
<dbReference type="EMBL" id="WHVB01000025">
    <property type="protein sequence ID" value="KAF8470490.1"/>
    <property type="molecule type" value="Genomic_DNA"/>
</dbReference>
<protein>
    <recommendedName>
        <fullName evidence="4">DUF3835 domain-containing protein</fullName>
    </recommendedName>
</protein>
<evidence type="ECO:0000256" key="1">
    <source>
        <dbReference type="SAM" id="MobiDB-lite"/>
    </source>
</evidence>
<feature type="compositionally biased region" description="Polar residues" evidence="1">
    <location>
        <begin position="636"/>
        <end position="646"/>
    </location>
</feature>
<proteinExistence type="predicted"/>